<name>B3MMI3_DROAN</name>
<dbReference type="Proteomes" id="UP000007801">
    <property type="component" value="Unassembled WGS sequence"/>
</dbReference>
<dbReference type="STRING" id="7217.B3MMI3"/>
<dbReference type="KEGG" id="dan:6497917"/>
<dbReference type="AlphaFoldDB" id="B3MMI3"/>
<organism evidence="1 2">
    <name type="scientific">Drosophila ananassae</name>
    <name type="common">Fruit fly</name>
    <dbReference type="NCBI Taxonomy" id="7217"/>
    <lineage>
        <taxon>Eukaryota</taxon>
        <taxon>Metazoa</taxon>
        <taxon>Ecdysozoa</taxon>
        <taxon>Arthropoda</taxon>
        <taxon>Hexapoda</taxon>
        <taxon>Insecta</taxon>
        <taxon>Pterygota</taxon>
        <taxon>Neoptera</taxon>
        <taxon>Endopterygota</taxon>
        <taxon>Diptera</taxon>
        <taxon>Brachycera</taxon>
        <taxon>Muscomorpha</taxon>
        <taxon>Ephydroidea</taxon>
        <taxon>Drosophilidae</taxon>
        <taxon>Drosophila</taxon>
        <taxon>Sophophora</taxon>
    </lineage>
</organism>
<dbReference type="InParanoid" id="B3MMI3"/>
<sequence length="158" mass="18605">MECRRVDFTNIKCTSFDRNFSVFEYCYIKAVNRTLKHFSLKVLLLQVPVNQFKVNFALFKRSNGLSPFNYTFTFDGCKMLEVQNPFISFLFKAFRTYTNINHSCPYDHDVIVDRLPTHFIHEKLASVWPFPEGDYVFSSNWITSGVNRANVRIHTSYS</sequence>
<evidence type="ECO:0000313" key="1">
    <source>
        <dbReference type="EMBL" id="EDV30929.1"/>
    </source>
</evidence>
<keyword evidence="2" id="KW-1185">Reference proteome</keyword>
<evidence type="ECO:0000313" key="2">
    <source>
        <dbReference type="Proteomes" id="UP000007801"/>
    </source>
</evidence>
<dbReference type="PhylomeDB" id="B3MMI3"/>
<dbReference type="EMBL" id="CH902620">
    <property type="protein sequence ID" value="EDV30929.1"/>
    <property type="molecule type" value="Genomic_DNA"/>
</dbReference>
<dbReference type="OMA" id="DGCKMVA"/>
<dbReference type="HOGENOM" id="CLU_116900_0_0_1"/>
<dbReference type="Pfam" id="PF06477">
    <property type="entry name" value="DUF1091"/>
    <property type="match status" value="1"/>
</dbReference>
<dbReference type="InterPro" id="IPR010512">
    <property type="entry name" value="DUF1091"/>
</dbReference>
<protein>
    <submittedName>
        <fullName evidence="1">Uncharacterized protein</fullName>
    </submittedName>
</protein>
<accession>B3MMI3</accession>
<gene>
    <name evidence="1" type="primary">Dana\GF15104</name>
    <name evidence="1" type="synonym">dana_GLEANR_15871</name>
    <name evidence="1" type="ORF">GF15104</name>
</gene>
<reference evidence="1 2" key="1">
    <citation type="journal article" date="2007" name="Nature">
        <title>Evolution of genes and genomes on the Drosophila phylogeny.</title>
        <authorList>
            <consortium name="Drosophila 12 Genomes Consortium"/>
            <person name="Clark A.G."/>
            <person name="Eisen M.B."/>
            <person name="Smith D.R."/>
            <person name="Bergman C.M."/>
            <person name="Oliver B."/>
            <person name="Markow T.A."/>
            <person name="Kaufman T.C."/>
            <person name="Kellis M."/>
            <person name="Gelbart W."/>
            <person name="Iyer V.N."/>
            <person name="Pollard D.A."/>
            <person name="Sackton T.B."/>
            <person name="Larracuente A.M."/>
            <person name="Singh N.D."/>
            <person name="Abad J.P."/>
            <person name="Abt D.N."/>
            <person name="Adryan B."/>
            <person name="Aguade M."/>
            <person name="Akashi H."/>
            <person name="Anderson W.W."/>
            <person name="Aquadro C.F."/>
            <person name="Ardell D.H."/>
            <person name="Arguello R."/>
            <person name="Artieri C.G."/>
            <person name="Barbash D.A."/>
            <person name="Barker D."/>
            <person name="Barsanti P."/>
            <person name="Batterham P."/>
            <person name="Batzoglou S."/>
            <person name="Begun D."/>
            <person name="Bhutkar A."/>
            <person name="Blanco E."/>
            <person name="Bosak S.A."/>
            <person name="Bradley R.K."/>
            <person name="Brand A.D."/>
            <person name="Brent M.R."/>
            <person name="Brooks A.N."/>
            <person name="Brown R.H."/>
            <person name="Butlin R.K."/>
            <person name="Caggese C."/>
            <person name="Calvi B.R."/>
            <person name="Bernardo de Carvalho A."/>
            <person name="Caspi A."/>
            <person name="Castrezana S."/>
            <person name="Celniker S.E."/>
            <person name="Chang J.L."/>
            <person name="Chapple C."/>
            <person name="Chatterji S."/>
            <person name="Chinwalla A."/>
            <person name="Civetta A."/>
            <person name="Clifton S.W."/>
            <person name="Comeron J.M."/>
            <person name="Costello J.C."/>
            <person name="Coyne J.A."/>
            <person name="Daub J."/>
            <person name="David R.G."/>
            <person name="Delcher A.L."/>
            <person name="Delehaunty K."/>
            <person name="Do C.B."/>
            <person name="Ebling H."/>
            <person name="Edwards K."/>
            <person name="Eickbush T."/>
            <person name="Evans J.D."/>
            <person name="Filipski A."/>
            <person name="Findeiss S."/>
            <person name="Freyhult E."/>
            <person name="Fulton L."/>
            <person name="Fulton R."/>
            <person name="Garcia A.C."/>
            <person name="Gardiner A."/>
            <person name="Garfield D.A."/>
            <person name="Garvin B.E."/>
            <person name="Gibson G."/>
            <person name="Gilbert D."/>
            <person name="Gnerre S."/>
            <person name="Godfrey J."/>
            <person name="Good R."/>
            <person name="Gotea V."/>
            <person name="Gravely B."/>
            <person name="Greenberg A.J."/>
            <person name="Griffiths-Jones S."/>
            <person name="Gross S."/>
            <person name="Guigo R."/>
            <person name="Gustafson E.A."/>
            <person name="Haerty W."/>
            <person name="Hahn M.W."/>
            <person name="Halligan D.L."/>
            <person name="Halpern A.L."/>
            <person name="Halter G.M."/>
            <person name="Han M.V."/>
            <person name="Heger A."/>
            <person name="Hillier L."/>
            <person name="Hinrichs A.S."/>
            <person name="Holmes I."/>
            <person name="Hoskins R.A."/>
            <person name="Hubisz M.J."/>
            <person name="Hultmark D."/>
            <person name="Huntley M.A."/>
            <person name="Jaffe D.B."/>
            <person name="Jagadeeshan S."/>
            <person name="Jeck W.R."/>
            <person name="Johnson J."/>
            <person name="Jones C.D."/>
            <person name="Jordan W.C."/>
            <person name="Karpen G.H."/>
            <person name="Kataoka E."/>
            <person name="Keightley P.D."/>
            <person name="Kheradpour P."/>
            <person name="Kirkness E.F."/>
            <person name="Koerich L.B."/>
            <person name="Kristiansen K."/>
            <person name="Kudrna D."/>
            <person name="Kulathinal R.J."/>
            <person name="Kumar S."/>
            <person name="Kwok R."/>
            <person name="Lander E."/>
            <person name="Langley C.H."/>
            <person name="Lapoint R."/>
            <person name="Lazzaro B.P."/>
            <person name="Lee S.J."/>
            <person name="Levesque L."/>
            <person name="Li R."/>
            <person name="Lin C.F."/>
            <person name="Lin M.F."/>
            <person name="Lindblad-Toh K."/>
            <person name="Llopart A."/>
            <person name="Long M."/>
            <person name="Low L."/>
            <person name="Lozovsky E."/>
            <person name="Lu J."/>
            <person name="Luo M."/>
            <person name="Machado C.A."/>
            <person name="Makalowski W."/>
            <person name="Marzo M."/>
            <person name="Matsuda M."/>
            <person name="Matzkin L."/>
            <person name="McAllister B."/>
            <person name="McBride C.S."/>
            <person name="McKernan B."/>
            <person name="McKernan K."/>
            <person name="Mendez-Lago M."/>
            <person name="Minx P."/>
            <person name="Mollenhauer M.U."/>
            <person name="Montooth K."/>
            <person name="Mount S.M."/>
            <person name="Mu X."/>
            <person name="Myers E."/>
            <person name="Negre B."/>
            <person name="Newfeld S."/>
            <person name="Nielsen R."/>
            <person name="Noor M.A."/>
            <person name="O'Grady P."/>
            <person name="Pachter L."/>
            <person name="Papaceit M."/>
            <person name="Parisi M.J."/>
            <person name="Parisi M."/>
            <person name="Parts L."/>
            <person name="Pedersen J.S."/>
            <person name="Pesole G."/>
            <person name="Phillippy A.M."/>
            <person name="Ponting C.P."/>
            <person name="Pop M."/>
            <person name="Porcelli D."/>
            <person name="Powell J.R."/>
            <person name="Prohaska S."/>
            <person name="Pruitt K."/>
            <person name="Puig M."/>
            <person name="Quesneville H."/>
            <person name="Ram K.R."/>
            <person name="Rand D."/>
            <person name="Rasmussen M.D."/>
            <person name="Reed L.K."/>
            <person name="Reenan R."/>
            <person name="Reily A."/>
            <person name="Remington K.A."/>
            <person name="Rieger T.T."/>
            <person name="Ritchie M.G."/>
            <person name="Robin C."/>
            <person name="Rogers Y.H."/>
            <person name="Rohde C."/>
            <person name="Rozas J."/>
            <person name="Rubenfield M.J."/>
            <person name="Ruiz A."/>
            <person name="Russo S."/>
            <person name="Salzberg S.L."/>
            <person name="Sanchez-Gracia A."/>
            <person name="Saranga D.J."/>
            <person name="Sato H."/>
            <person name="Schaeffer S.W."/>
            <person name="Schatz M.C."/>
            <person name="Schlenke T."/>
            <person name="Schwartz R."/>
            <person name="Segarra C."/>
            <person name="Singh R.S."/>
            <person name="Sirot L."/>
            <person name="Sirota M."/>
            <person name="Sisneros N.B."/>
            <person name="Smith C.D."/>
            <person name="Smith T.F."/>
            <person name="Spieth J."/>
            <person name="Stage D.E."/>
            <person name="Stark A."/>
            <person name="Stephan W."/>
            <person name="Strausberg R.L."/>
            <person name="Strempel S."/>
            <person name="Sturgill D."/>
            <person name="Sutton G."/>
            <person name="Sutton G.G."/>
            <person name="Tao W."/>
            <person name="Teichmann S."/>
            <person name="Tobari Y.N."/>
            <person name="Tomimura Y."/>
            <person name="Tsolas J.M."/>
            <person name="Valente V.L."/>
            <person name="Venter E."/>
            <person name="Venter J.C."/>
            <person name="Vicario S."/>
            <person name="Vieira F.G."/>
            <person name="Vilella A.J."/>
            <person name="Villasante A."/>
            <person name="Walenz B."/>
            <person name="Wang J."/>
            <person name="Wasserman M."/>
            <person name="Watts T."/>
            <person name="Wilson D."/>
            <person name="Wilson R.K."/>
            <person name="Wing R.A."/>
            <person name="Wolfner M.F."/>
            <person name="Wong A."/>
            <person name="Wong G.K."/>
            <person name="Wu C.I."/>
            <person name="Wu G."/>
            <person name="Yamamoto D."/>
            <person name="Yang H.P."/>
            <person name="Yang S.P."/>
            <person name="Yorke J.A."/>
            <person name="Yoshida K."/>
            <person name="Zdobnov E."/>
            <person name="Zhang P."/>
            <person name="Zhang Y."/>
            <person name="Zimin A.V."/>
            <person name="Baldwin J."/>
            <person name="Abdouelleil A."/>
            <person name="Abdulkadir J."/>
            <person name="Abebe A."/>
            <person name="Abera B."/>
            <person name="Abreu J."/>
            <person name="Acer S.C."/>
            <person name="Aftuck L."/>
            <person name="Alexander A."/>
            <person name="An P."/>
            <person name="Anderson E."/>
            <person name="Anderson S."/>
            <person name="Arachi H."/>
            <person name="Azer M."/>
            <person name="Bachantsang P."/>
            <person name="Barry A."/>
            <person name="Bayul T."/>
            <person name="Berlin A."/>
            <person name="Bessette D."/>
            <person name="Bloom T."/>
            <person name="Blye J."/>
            <person name="Boguslavskiy L."/>
            <person name="Bonnet C."/>
            <person name="Boukhgalter B."/>
            <person name="Bourzgui I."/>
            <person name="Brown A."/>
            <person name="Cahill P."/>
            <person name="Channer S."/>
            <person name="Cheshatsang Y."/>
            <person name="Chuda L."/>
            <person name="Citroen M."/>
            <person name="Collymore A."/>
            <person name="Cooke P."/>
            <person name="Costello M."/>
            <person name="D'Aco K."/>
            <person name="Daza R."/>
            <person name="De Haan G."/>
            <person name="DeGray S."/>
            <person name="DeMaso C."/>
            <person name="Dhargay N."/>
            <person name="Dooley K."/>
            <person name="Dooley E."/>
            <person name="Doricent M."/>
            <person name="Dorje P."/>
            <person name="Dorjee K."/>
            <person name="Dupes A."/>
            <person name="Elong R."/>
            <person name="Falk J."/>
            <person name="Farina A."/>
            <person name="Faro S."/>
            <person name="Ferguson D."/>
            <person name="Fisher S."/>
            <person name="Foley C.D."/>
            <person name="Franke A."/>
            <person name="Friedrich D."/>
            <person name="Gadbois L."/>
            <person name="Gearin G."/>
            <person name="Gearin C.R."/>
            <person name="Giannoukos G."/>
            <person name="Goode T."/>
            <person name="Graham J."/>
            <person name="Grandbois E."/>
            <person name="Grewal S."/>
            <person name="Gyaltsen K."/>
            <person name="Hafez N."/>
            <person name="Hagos B."/>
            <person name="Hall J."/>
            <person name="Henson C."/>
            <person name="Hollinger A."/>
            <person name="Honan T."/>
            <person name="Huard M.D."/>
            <person name="Hughes L."/>
            <person name="Hurhula B."/>
            <person name="Husby M.E."/>
            <person name="Kamat A."/>
            <person name="Kanga B."/>
            <person name="Kashin S."/>
            <person name="Khazanovich D."/>
            <person name="Kisner P."/>
            <person name="Lance K."/>
            <person name="Lara M."/>
            <person name="Lee W."/>
            <person name="Lennon N."/>
            <person name="Letendre F."/>
            <person name="LeVine R."/>
            <person name="Lipovsky A."/>
            <person name="Liu X."/>
            <person name="Liu J."/>
            <person name="Liu S."/>
            <person name="Lokyitsang T."/>
            <person name="Lokyitsang Y."/>
            <person name="Lubonja R."/>
            <person name="Lui A."/>
            <person name="MacDonald P."/>
            <person name="Magnisalis V."/>
            <person name="Maru K."/>
            <person name="Matthews C."/>
            <person name="McCusker W."/>
            <person name="McDonough S."/>
            <person name="Mehta T."/>
            <person name="Meldrim J."/>
            <person name="Meneus L."/>
            <person name="Mihai O."/>
            <person name="Mihalev A."/>
            <person name="Mihova T."/>
            <person name="Mittelman R."/>
            <person name="Mlenga V."/>
            <person name="Montmayeur A."/>
            <person name="Mulrain L."/>
            <person name="Navidi A."/>
            <person name="Naylor J."/>
            <person name="Negash T."/>
            <person name="Nguyen T."/>
            <person name="Nguyen N."/>
            <person name="Nicol R."/>
            <person name="Norbu C."/>
            <person name="Norbu N."/>
            <person name="Novod N."/>
            <person name="O'Neill B."/>
            <person name="Osman S."/>
            <person name="Markiewicz E."/>
            <person name="Oyono O.L."/>
            <person name="Patti C."/>
            <person name="Phunkhang P."/>
            <person name="Pierre F."/>
            <person name="Priest M."/>
            <person name="Raghuraman S."/>
            <person name="Rege F."/>
            <person name="Reyes R."/>
            <person name="Rise C."/>
            <person name="Rogov P."/>
            <person name="Ross K."/>
            <person name="Ryan E."/>
            <person name="Settipalli S."/>
            <person name="Shea T."/>
            <person name="Sherpa N."/>
            <person name="Shi L."/>
            <person name="Shih D."/>
            <person name="Sparrow T."/>
            <person name="Spaulding J."/>
            <person name="Stalker J."/>
            <person name="Stange-Thomann N."/>
            <person name="Stavropoulos S."/>
            <person name="Stone C."/>
            <person name="Strader C."/>
            <person name="Tesfaye S."/>
            <person name="Thomson T."/>
            <person name="Thoulutsang Y."/>
            <person name="Thoulutsang D."/>
            <person name="Topham K."/>
            <person name="Topping I."/>
            <person name="Tsamla T."/>
            <person name="Vassiliev H."/>
            <person name="Vo A."/>
            <person name="Wangchuk T."/>
            <person name="Wangdi T."/>
            <person name="Weiand M."/>
            <person name="Wilkinson J."/>
            <person name="Wilson A."/>
            <person name="Yadav S."/>
            <person name="Young G."/>
            <person name="Yu Q."/>
            <person name="Zembek L."/>
            <person name="Zhong D."/>
            <person name="Zimmer A."/>
            <person name="Zwirko Z."/>
            <person name="Jaffe D.B."/>
            <person name="Alvarez P."/>
            <person name="Brockman W."/>
            <person name="Butler J."/>
            <person name="Chin C."/>
            <person name="Gnerre S."/>
            <person name="Grabherr M."/>
            <person name="Kleber M."/>
            <person name="Mauceli E."/>
            <person name="MacCallum I."/>
        </authorList>
    </citation>
    <scope>NUCLEOTIDE SEQUENCE [LARGE SCALE GENOMIC DNA]</scope>
    <source>
        <strain evidence="2">Tucson 14024-0371.13</strain>
    </source>
</reference>
<dbReference type="GeneID" id="6497917"/>
<dbReference type="OrthoDB" id="7833484at2759"/>
<dbReference type="SMART" id="SM00697">
    <property type="entry name" value="DM8"/>
    <property type="match status" value="1"/>
</dbReference>
<proteinExistence type="predicted"/>
<dbReference type="PANTHER" id="PTHR20898:SF0">
    <property type="entry name" value="DAEDALUS ON 3-RELATED"/>
    <property type="match status" value="1"/>
</dbReference>
<dbReference type="PANTHER" id="PTHR20898">
    <property type="entry name" value="DAEDALUS ON 3-RELATED-RELATED"/>
    <property type="match status" value="1"/>
</dbReference>